<evidence type="ECO:0000313" key="2">
    <source>
        <dbReference type="Proteomes" id="UP001597296"/>
    </source>
</evidence>
<reference evidence="2" key="1">
    <citation type="journal article" date="2019" name="Int. J. Syst. Evol. Microbiol.">
        <title>The Global Catalogue of Microorganisms (GCM) 10K type strain sequencing project: providing services to taxonomists for standard genome sequencing and annotation.</title>
        <authorList>
            <consortium name="The Broad Institute Genomics Platform"/>
            <consortium name="The Broad Institute Genome Sequencing Center for Infectious Disease"/>
            <person name="Wu L."/>
            <person name="Ma J."/>
        </authorList>
    </citation>
    <scope>NUCLEOTIDE SEQUENCE [LARGE SCALE GENOMIC DNA]</scope>
    <source>
        <strain evidence="2">KCTC 15012</strain>
    </source>
</reference>
<sequence length="148" mass="14824">MRNGGAALVLAASIILGGGLAMAQGLPGFGGSSSNGGGAASPLGQMIGNQAGALVDKALPDVSGLALPNTTGLLGYCLKNQLLKQSGASTLLGQLSGRNDVQTSNGFRLGEQGRIETANGAVYSLDGLKDSLKSKMCDMVFDHAKSLM</sequence>
<name>A0ABW5CCV2_9PROT</name>
<dbReference type="Proteomes" id="UP001597296">
    <property type="component" value="Unassembled WGS sequence"/>
</dbReference>
<comment type="caution">
    <text evidence="1">The sequence shown here is derived from an EMBL/GenBank/DDBJ whole genome shotgun (WGS) entry which is preliminary data.</text>
</comment>
<dbReference type="RefSeq" id="WP_377315732.1">
    <property type="nucleotide sequence ID" value="NZ_JBHUIY010000013.1"/>
</dbReference>
<protein>
    <submittedName>
        <fullName evidence="1">DUF2501 domain-containing protein</fullName>
    </submittedName>
</protein>
<organism evidence="1 2">
    <name type="scientific">Phaeospirillum tilakii</name>
    <dbReference type="NCBI Taxonomy" id="741673"/>
    <lineage>
        <taxon>Bacteria</taxon>
        <taxon>Pseudomonadati</taxon>
        <taxon>Pseudomonadota</taxon>
        <taxon>Alphaproteobacteria</taxon>
        <taxon>Rhodospirillales</taxon>
        <taxon>Rhodospirillaceae</taxon>
        <taxon>Phaeospirillum</taxon>
    </lineage>
</organism>
<dbReference type="InterPro" id="IPR019637">
    <property type="entry name" value="DUF2501"/>
</dbReference>
<evidence type="ECO:0000313" key="1">
    <source>
        <dbReference type="EMBL" id="MFD2233833.1"/>
    </source>
</evidence>
<accession>A0ABW5CCV2</accession>
<gene>
    <name evidence="1" type="ORF">ACFSNB_08450</name>
</gene>
<proteinExistence type="predicted"/>
<keyword evidence="2" id="KW-1185">Reference proteome</keyword>
<dbReference type="Pfam" id="PF10696">
    <property type="entry name" value="DUF2501"/>
    <property type="match status" value="1"/>
</dbReference>
<dbReference type="EMBL" id="JBHUIY010000013">
    <property type="protein sequence ID" value="MFD2233833.1"/>
    <property type="molecule type" value="Genomic_DNA"/>
</dbReference>